<keyword evidence="1" id="KW-0816">Tricarboxylic acid cycle</keyword>
<dbReference type="PANTHER" id="PTHR11117:SF2">
    <property type="entry name" value="SUCCINATE--COA LIGASE [ADP_GDP-FORMING] SUBUNIT ALPHA, MITOCHONDRIAL"/>
    <property type="match status" value="1"/>
</dbReference>
<feature type="domain" description="CoA-binding" evidence="4">
    <location>
        <begin position="4"/>
        <end position="101"/>
    </location>
</feature>
<dbReference type="InterPro" id="IPR036291">
    <property type="entry name" value="NAD(P)-bd_dom_sf"/>
</dbReference>
<dbReference type="SMART" id="SM00881">
    <property type="entry name" value="CoA_binding"/>
    <property type="match status" value="1"/>
</dbReference>
<dbReference type="Gene3D" id="3.40.50.261">
    <property type="entry name" value="Succinyl-CoA synthetase domains"/>
    <property type="match status" value="1"/>
</dbReference>
<dbReference type="InterPro" id="IPR005811">
    <property type="entry name" value="SUCC_ACL_C"/>
</dbReference>
<keyword evidence="2 5" id="KW-0436">Ligase</keyword>
<keyword evidence="6" id="KW-1185">Reference proteome</keyword>
<dbReference type="PIRSF" id="PIRSF001553">
    <property type="entry name" value="SucCS_alpha"/>
    <property type="match status" value="1"/>
</dbReference>
<proteinExistence type="predicted"/>
<dbReference type="Pfam" id="PF02629">
    <property type="entry name" value="CoA_binding"/>
    <property type="match status" value="1"/>
</dbReference>
<keyword evidence="3" id="KW-0547">Nucleotide-binding</keyword>
<dbReference type="InterPro" id="IPR005810">
    <property type="entry name" value="CoA_lig_alpha"/>
</dbReference>
<dbReference type="PROSITE" id="PS01216">
    <property type="entry name" value="SUCCINYL_COA_LIG_1"/>
    <property type="match status" value="1"/>
</dbReference>
<dbReference type="PANTHER" id="PTHR11117">
    <property type="entry name" value="SUCCINYL-COA LIGASE SUBUNIT ALPHA"/>
    <property type="match status" value="1"/>
</dbReference>
<organism evidence="5 6">
    <name type="scientific">Candidatus Nanohalococcus occultus</name>
    <dbReference type="NCBI Taxonomy" id="2978047"/>
    <lineage>
        <taxon>Archaea</taxon>
        <taxon>Candidatus Nanohalarchaeota</taxon>
        <taxon>Candidatus Nanohalarchaeota incertae sedis</taxon>
        <taxon>Candidatus Nanohalococcus</taxon>
    </lineage>
</organism>
<dbReference type="Pfam" id="PF00549">
    <property type="entry name" value="Ligase_CoA"/>
    <property type="match status" value="1"/>
</dbReference>
<evidence type="ECO:0000256" key="1">
    <source>
        <dbReference type="ARBA" id="ARBA00022532"/>
    </source>
</evidence>
<evidence type="ECO:0000256" key="2">
    <source>
        <dbReference type="ARBA" id="ARBA00022598"/>
    </source>
</evidence>
<protein>
    <submittedName>
        <fullName evidence="5">Succinyl-CoA synthetase, alpha subunit</fullName>
        <ecNumber evidence="5">6.2.1.5</ecNumber>
    </submittedName>
</protein>
<accession>A0ABY8CFD8</accession>
<dbReference type="EC" id="6.2.1.5" evidence="5"/>
<dbReference type="GeneID" id="90590376"/>
<evidence type="ECO:0000256" key="3">
    <source>
        <dbReference type="ARBA" id="ARBA00022741"/>
    </source>
</evidence>
<dbReference type="Gene3D" id="3.40.50.720">
    <property type="entry name" value="NAD(P)-binding Rossmann-like Domain"/>
    <property type="match status" value="1"/>
</dbReference>
<dbReference type="PRINTS" id="PR01798">
    <property type="entry name" value="SCOASYNTHASE"/>
</dbReference>
<dbReference type="GO" id="GO:0004775">
    <property type="term" value="F:succinate-CoA ligase (ADP-forming) activity"/>
    <property type="evidence" value="ECO:0007669"/>
    <property type="project" value="UniProtKB-EC"/>
</dbReference>
<dbReference type="SUPFAM" id="SSF52210">
    <property type="entry name" value="Succinyl-CoA synthetase domains"/>
    <property type="match status" value="1"/>
</dbReference>
<evidence type="ECO:0000313" key="6">
    <source>
        <dbReference type="Proteomes" id="UP001218034"/>
    </source>
</evidence>
<name>A0ABY8CFD8_9ARCH</name>
<dbReference type="Proteomes" id="UP001218034">
    <property type="component" value="Chromosome"/>
</dbReference>
<dbReference type="InterPro" id="IPR016102">
    <property type="entry name" value="Succinyl-CoA_synth-like"/>
</dbReference>
<sequence length="296" mass="31492">MSIFVDKDTKVLVQGITGREASEKVPEMLEYGTEVLAGVTPGKGGKEVAGVPVYDSVAQAMDENPGINTSLIYVPPFAAKDAAFEAIENDIELLNIITERIPVKDTWKILRKAEKNNVTVVGPTSVGIMTPEECKLGPIGGNQPGKAYDKGKVGIISKSGGMTTETAWTIKQAGYGVSTAVAIGGDILAGTTFADALKEFEEDEETEVVVMYGELGGTYEQEAAELIENGNFTKPLVAFIAGEFTENLPSRNYGHAGAIIRGDSGKPSVKKKKLRDAGAYVVDKHHEIQGKLGDLL</sequence>
<evidence type="ECO:0000313" key="5">
    <source>
        <dbReference type="EMBL" id="WEL19939.1"/>
    </source>
</evidence>
<dbReference type="InterPro" id="IPR033847">
    <property type="entry name" value="Citrt_syn/SCS-alpha_CS"/>
</dbReference>
<gene>
    <name evidence="5" type="primary">sucD</name>
    <name evidence="5" type="ORF">SVXNc_0938</name>
</gene>
<evidence type="ECO:0000259" key="4">
    <source>
        <dbReference type="SMART" id="SM00881"/>
    </source>
</evidence>
<dbReference type="RefSeq" id="WP_347721768.1">
    <property type="nucleotide sequence ID" value="NZ_CP104395.1"/>
</dbReference>
<dbReference type="EMBL" id="CP104395">
    <property type="protein sequence ID" value="WEL19939.1"/>
    <property type="molecule type" value="Genomic_DNA"/>
</dbReference>
<dbReference type="InterPro" id="IPR003781">
    <property type="entry name" value="CoA-bd"/>
</dbReference>
<reference evidence="5 6" key="1">
    <citation type="submission" date="2022-09" db="EMBL/GenBank/DDBJ databases">
        <title>Xylan utilization by haloarchaea-nanohaloarchaea associations.</title>
        <authorList>
            <person name="Yakimov M."/>
        </authorList>
    </citation>
    <scope>NUCLEOTIDE SEQUENCE [LARGE SCALE GENOMIC DNA]</scope>
    <source>
        <strain evidence="5 6">SVXNc</strain>
    </source>
</reference>
<dbReference type="SUPFAM" id="SSF51735">
    <property type="entry name" value="NAD(P)-binding Rossmann-fold domains"/>
    <property type="match status" value="1"/>
</dbReference>